<evidence type="ECO:0000313" key="2">
    <source>
        <dbReference type="EMBL" id="MBT1690040.1"/>
    </source>
</evidence>
<protein>
    <submittedName>
        <fullName evidence="2">Uncharacterized protein</fullName>
    </submittedName>
</protein>
<dbReference type="PROSITE" id="PS51257">
    <property type="entry name" value="PROKAR_LIPOPROTEIN"/>
    <property type="match status" value="1"/>
</dbReference>
<comment type="caution">
    <text evidence="2">The sequence shown here is derived from an EMBL/GenBank/DDBJ whole genome shotgun (WGS) entry which is preliminary data.</text>
</comment>
<keyword evidence="3" id="KW-1185">Reference proteome</keyword>
<dbReference type="AlphaFoldDB" id="A0AAP2DG34"/>
<evidence type="ECO:0000256" key="1">
    <source>
        <dbReference type="SAM" id="Phobius"/>
    </source>
</evidence>
<evidence type="ECO:0000313" key="3">
    <source>
        <dbReference type="Proteomes" id="UP001319180"/>
    </source>
</evidence>
<organism evidence="2 3">
    <name type="scientific">Dawidia soli</name>
    <dbReference type="NCBI Taxonomy" id="2782352"/>
    <lineage>
        <taxon>Bacteria</taxon>
        <taxon>Pseudomonadati</taxon>
        <taxon>Bacteroidota</taxon>
        <taxon>Cytophagia</taxon>
        <taxon>Cytophagales</taxon>
        <taxon>Chryseotaleaceae</taxon>
        <taxon>Dawidia</taxon>
    </lineage>
</organism>
<feature type="transmembrane region" description="Helical" evidence="1">
    <location>
        <begin position="43"/>
        <end position="64"/>
    </location>
</feature>
<sequence length="88" mass="9684">MKKIIITPIAVALYSASFACDVCKKQQPKVLRGITHGAGPQSNWDYVIVVAIAAVVLVTLFYSVKWLIKPGEQQADHIKHSILTHDTV</sequence>
<reference evidence="2 3" key="1">
    <citation type="submission" date="2021-05" db="EMBL/GenBank/DDBJ databases">
        <title>A Polyphasic approach of four new species of the genus Ohtaekwangia: Ohtaekwangia histidinii sp. nov., Ohtaekwangia cretensis sp. nov., Ohtaekwangia indiensis sp. nov., Ohtaekwangia reichenbachii sp. nov. from diverse environment.</title>
        <authorList>
            <person name="Octaviana S."/>
        </authorList>
    </citation>
    <scope>NUCLEOTIDE SEQUENCE [LARGE SCALE GENOMIC DNA]</scope>
    <source>
        <strain evidence="2 3">PWU37</strain>
    </source>
</reference>
<accession>A0AAP2DG34</accession>
<gene>
    <name evidence="2" type="ORF">KK078_25980</name>
</gene>
<name>A0AAP2DG34_9BACT</name>
<keyword evidence="1" id="KW-1133">Transmembrane helix</keyword>
<dbReference type="Proteomes" id="UP001319180">
    <property type="component" value="Unassembled WGS sequence"/>
</dbReference>
<keyword evidence="1" id="KW-0812">Transmembrane</keyword>
<proteinExistence type="predicted"/>
<dbReference type="EMBL" id="JAHESC010000053">
    <property type="protein sequence ID" value="MBT1690040.1"/>
    <property type="molecule type" value="Genomic_DNA"/>
</dbReference>
<dbReference type="RefSeq" id="WP_254093260.1">
    <property type="nucleotide sequence ID" value="NZ_JAHESC010000053.1"/>
</dbReference>
<keyword evidence="1" id="KW-0472">Membrane</keyword>